<dbReference type="InterPro" id="IPR044644">
    <property type="entry name" value="DinF-like"/>
</dbReference>
<feature type="transmembrane region" description="Helical" evidence="6">
    <location>
        <begin position="73"/>
        <end position="94"/>
    </location>
</feature>
<evidence type="ECO:0000256" key="2">
    <source>
        <dbReference type="ARBA" id="ARBA00010199"/>
    </source>
</evidence>
<proteinExistence type="inferred from homology"/>
<keyword evidence="5 6" id="KW-0472">Membrane</keyword>
<dbReference type="AlphaFoldDB" id="A0A9W7AML8"/>
<keyword evidence="4 6" id="KW-1133">Transmembrane helix</keyword>
<dbReference type="PANTHER" id="PTHR42893:SF9">
    <property type="entry name" value="PROTEIN DETOXIFICATION 46, CHLOROPLASTIC"/>
    <property type="match status" value="1"/>
</dbReference>
<gene>
    <name evidence="7" type="ORF">TL16_g06156</name>
</gene>
<accession>A0A9W7AML8</accession>
<evidence type="ECO:0000256" key="4">
    <source>
        <dbReference type="ARBA" id="ARBA00022989"/>
    </source>
</evidence>
<evidence type="ECO:0000313" key="7">
    <source>
        <dbReference type="EMBL" id="GMH73321.1"/>
    </source>
</evidence>
<name>A0A9W7AML8_9STRA</name>
<evidence type="ECO:0000256" key="3">
    <source>
        <dbReference type="ARBA" id="ARBA00022692"/>
    </source>
</evidence>
<dbReference type="GO" id="GO:0016020">
    <property type="term" value="C:membrane"/>
    <property type="evidence" value="ECO:0007669"/>
    <property type="project" value="UniProtKB-SubCell"/>
</dbReference>
<reference evidence="8" key="1">
    <citation type="journal article" date="2023" name="Commun. Biol.">
        <title>Genome analysis of Parmales, the sister group of diatoms, reveals the evolutionary specialization of diatoms from phago-mixotrophs to photoautotrophs.</title>
        <authorList>
            <person name="Ban H."/>
            <person name="Sato S."/>
            <person name="Yoshikawa S."/>
            <person name="Yamada K."/>
            <person name="Nakamura Y."/>
            <person name="Ichinomiya M."/>
            <person name="Sato N."/>
            <person name="Blanc-Mathieu R."/>
            <person name="Endo H."/>
            <person name="Kuwata A."/>
            <person name="Ogata H."/>
        </authorList>
    </citation>
    <scope>NUCLEOTIDE SEQUENCE [LARGE SCALE GENOMIC DNA]</scope>
</reference>
<evidence type="ECO:0000313" key="8">
    <source>
        <dbReference type="Proteomes" id="UP001162640"/>
    </source>
</evidence>
<keyword evidence="3 6" id="KW-0812">Transmembrane</keyword>
<feature type="transmembrane region" description="Helical" evidence="6">
    <location>
        <begin position="40"/>
        <end position="61"/>
    </location>
</feature>
<evidence type="ECO:0000256" key="1">
    <source>
        <dbReference type="ARBA" id="ARBA00004141"/>
    </source>
</evidence>
<organism evidence="7 8">
    <name type="scientific">Triparma laevis f. inornata</name>
    <dbReference type="NCBI Taxonomy" id="1714386"/>
    <lineage>
        <taxon>Eukaryota</taxon>
        <taxon>Sar</taxon>
        <taxon>Stramenopiles</taxon>
        <taxon>Ochrophyta</taxon>
        <taxon>Bolidophyceae</taxon>
        <taxon>Parmales</taxon>
        <taxon>Triparmaceae</taxon>
        <taxon>Triparma</taxon>
    </lineage>
</organism>
<feature type="transmembrane region" description="Helical" evidence="6">
    <location>
        <begin position="100"/>
        <end position="119"/>
    </location>
</feature>
<comment type="similarity">
    <text evidence="2">Belongs to the multi antimicrobial extrusion (MATE) (TC 2.A.66.1) family.</text>
</comment>
<protein>
    <submittedName>
        <fullName evidence="7">Uncharacterized protein</fullName>
    </submittedName>
</protein>
<evidence type="ECO:0000256" key="5">
    <source>
        <dbReference type="ARBA" id="ARBA00023136"/>
    </source>
</evidence>
<dbReference type="Proteomes" id="UP001162640">
    <property type="component" value="Unassembled WGS sequence"/>
</dbReference>
<sequence length="148" mass="16412">MTPIADSLSLTGQSFVPELNSREEKGSLINYNRKLIKTGWIFGAVMSSLVLLVPPFSWAFTKDPAVQAQIRKIIPVVALTFSCHGVVCAAEGIMLGMRDLGFLSGVYSSFLFLAPLAFLRVKNFALRGNPVTPVDVWKVFFLYNVLRR</sequence>
<comment type="caution">
    <text evidence="7">The sequence shown here is derived from an EMBL/GenBank/DDBJ whole genome shotgun (WGS) entry which is preliminary data.</text>
</comment>
<dbReference type="EMBL" id="BLQM01000184">
    <property type="protein sequence ID" value="GMH73321.1"/>
    <property type="molecule type" value="Genomic_DNA"/>
</dbReference>
<comment type="subcellular location">
    <subcellularLocation>
        <location evidence="1">Membrane</location>
        <topology evidence="1">Multi-pass membrane protein</topology>
    </subcellularLocation>
</comment>
<evidence type="ECO:0000256" key="6">
    <source>
        <dbReference type="SAM" id="Phobius"/>
    </source>
</evidence>
<dbReference type="PANTHER" id="PTHR42893">
    <property type="entry name" value="PROTEIN DETOXIFICATION 44, CHLOROPLASTIC-RELATED"/>
    <property type="match status" value="1"/>
</dbReference>